<name>A0A0C2WY61_AMAMK</name>
<protein>
    <submittedName>
        <fullName evidence="1">Uncharacterized protein</fullName>
    </submittedName>
</protein>
<keyword evidence="2" id="KW-1185">Reference proteome</keyword>
<organism evidence="1 2">
    <name type="scientific">Amanita muscaria (strain Koide BX008)</name>
    <dbReference type="NCBI Taxonomy" id="946122"/>
    <lineage>
        <taxon>Eukaryota</taxon>
        <taxon>Fungi</taxon>
        <taxon>Dikarya</taxon>
        <taxon>Basidiomycota</taxon>
        <taxon>Agaricomycotina</taxon>
        <taxon>Agaricomycetes</taxon>
        <taxon>Agaricomycetidae</taxon>
        <taxon>Agaricales</taxon>
        <taxon>Pluteineae</taxon>
        <taxon>Amanitaceae</taxon>
        <taxon>Amanita</taxon>
    </lineage>
</organism>
<proteinExistence type="predicted"/>
<dbReference type="STRING" id="946122.A0A0C2WY61"/>
<dbReference type="HOGENOM" id="CLU_3129610_0_0_1"/>
<dbReference type="Proteomes" id="UP000054549">
    <property type="component" value="Unassembled WGS sequence"/>
</dbReference>
<evidence type="ECO:0000313" key="2">
    <source>
        <dbReference type="Proteomes" id="UP000054549"/>
    </source>
</evidence>
<feature type="non-terminal residue" evidence="1">
    <location>
        <position position="1"/>
    </location>
</feature>
<gene>
    <name evidence="1" type="ORF">M378DRAFT_82595</name>
</gene>
<dbReference type="OrthoDB" id="3038857at2759"/>
<sequence>FTGNVYVYPSAVATYCAPSDLSGVGGMFREQIRSTHSWRSGPERRDCVFT</sequence>
<dbReference type="EMBL" id="KN818285">
    <property type="protein sequence ID" value="KIL61333.1"/>
    <property type="molecule type" value="Genomic_DNA"/>
</dbReference>
<reference evidence="1 2" key="1">
    <citation type="submission" date="2014-04" db="EMBL/GenBank/DDBJ databases">
        <title>Evolutionary Origins and Diversification of the Mycorrhizal Mutualists.</title>
        <authorList>
            <consortium name="DOE Joint Genome Institute"/>
            <consortium name="Mycorrhizal Genomics Consortium"/>
            <person name="Kohler A."/>
            <person name="Kuo A."/>
            <person name="Nagy L.G."/>
            <person name="Floudas D."/>
            <person name="Copeland A."/>
            <person name="Barry K.W."/>
            <person name="Cichocki N."/>
            <person name="Veneault-Fourrey C."/>
            <person name="LaButti K."/>
            <person name="Lindquist E.A."/>
            <person name="Lipzen A."/>
            <person name="Lundell T."/>
            <person name="Morin E."/>
            <person name="Murat C."/>
            <person name="Riley R."/>
            <person name="Ohm R."/>
            <person name="Sun H."/>
            <person name="Tunlid A."/>
            <person name="Henrissat B."/>
            <person name="Grigoriev I.V."/>
            <person name="Hibbett D.S."/>
            <person name="Martin F."/>
        </authorList>
    </citation>
    <scope>NUCLEOTIDE SEQUENCE [LARGE SCALE GENOMIC DNA]</scope>
    <source>
        <strain evidence="1 2">Koide BX008</strain>
    </source>
</reference>
<accession>A0A0C2WY61</accession>
<evidence type="ECO:0000313" key="1">
    <source>
        <dbReference type="EMBL" id="KIL61333.1"/>
    </source>
</evidence>
<dbReference type="AlphaFoldDB" id="A0A0C2WY61"/>
<dbReference type="InParanoid" id="A0A0C2WY61"/>